<sequence>MRSPGANRTRVCAPVLPQSRERTDPKVQGKPRFIPVKTKPFKKRSSPVHQFARFDPDRSQLLGRGLIPYLPHPRILPWSFGSRNRGRISLEVCPCTGHLIW</sequence>
<protein>
    <submittedName>
        <fullName evidence="1">Uncharacterized protein</fullName>
    </submittedName>
</protein>
<accession>A0AAV4T404</accession>
<keyword evidence="2" id="KW-1185">Reference proteome</keyword>
<reference evidence="1 2" key="1">
    <citation type="submission" date="2021-06" db="EMBL/GenBank/DDBJ databases">
        <title>Caerostris darwini draft genome.</title>
        <authorList>
            <person name="Kono N."/>
            <person name="Arakawa K."/>
        </authorList>
    </citation>
    <scope>NUCLEOTIDE SEQUENCE [LARGE SCALE GENOMIC DNA]</scope>
</reference>
<evidence type="ECO:0000313" key="2">
    <source>
        <dbReference type="Proteomes" id="UP001054837"/>
    </source>
</evidence>
<evidence type="ECO:0000313" key="1">
    <source>
        <dbReference type="EMBL" id="GIY40267.1"/>
    </source>
</evidence>
<gene>
    <name evidence="1" type="ORF">CDAR_307521</name>
</gene>
<name>A0AAV4T404_9ARAC</name>
<proteinExistence type="predicted"/>
<dbReference type="AlphaFoldDB" id="A0AAV4T404"/>
<dbReference type="Proteomes" id="UP001054837">
    <property type="component" value="Unassembled WGS sequence"/>
</dbReference>
<dbReference type="EMBL" id="BPLQ01008901">
    <property type="protein sequence ID" value="GIY40267.1"/>
    <property type="molecule type" value="Genomic_DNA"/>
</dbReference>
<comment type="caution">
    <text evidence="1">The sequence shown here is derived from an EMBL/GenBank/DDBJ whole genome shotgun (WGS) entry which is preliminary data.</text>
</comment>
<organism evidence="1 2">
    <name type="scientific">Caerostris darwini</name>
    <dbReference type="NCBI Taxonomy" id="1538125"/>
    <lineage>
        <taxon>Eukaryota</taxon>
        <taxon>Metazoa</taxon>
        <taxon>Ecdysozoa</taxon>
        <taxon>Arthropoda</taxon>
        <taxon>Chelicerata</taxon>
        <taxon>Arachnida</taxon>
        <taxon>Araneae</taxon>
        <taxon>Araneomorphae</taxon>
        <taxon>Entelegynae</taxon>
        <taxon>Araneoidea</taxon>
        <taxon>Araneidae</taxon>
        <taxon>Caerostris</taxon>
    </lineage>
</organism>